<gene>
    <name evidence="2" type="primary">PARPA_00297.1 scaffold 610</name>
</gene>
<dbReference type="InterPro" id="IPR021862">
    <property type="entry name" value="DUF3472"/>
</dbReference>
<dbReference type="OrthoDB" id="6338748at2759"/>
<dbReference type="EMBL" id="LN718954">
    <property type="protein sequence ID" value="CEP07028.1"/>
    <property type="molecule type" value="Genomic_DNA"/>
</dbReference>
<organism evidence="2 3">
    <name type="scientific">Parasitella parasitica</name>
    <dbReference type="NCBI Taxonomy" id="35722"/>
    <lineage>
        <taxon>Eukaryota</taxon>
        <taxon>Fungi</taxon>
        <taxon>Fungi incertae sedis</taxon>
        <taxon>Mucoromycota</taxon>
        <taxon>Mucoromycotina</taxon>
        <taxon>Mucoromycetes</taxon>
        <taxon>Mucorales</taxon>
        <taxon>Mucorineae</taxon>
        <taxon>Mucoraceae</taxon>
        <taxon>Parasitella</taxon>
    </lineage>
</organism>
<dbReference type="Pfam" id="PF11958">
    <property type="entry name" value="DUF3472"/>
    <property type="match status" value="1"/>
</dbReference>
<feature type="chain" id="PRO_5002134967" evidence="1">
    <location>
        <begin position="21"/>
        <end position="260"/>
    </location>
</feature>
<evidence type="ECO:0000313" key="3">
    <source>
        <dbReference type="Proteomes" id="UP000054107"/>
    </source>
</evidence>
<evidence type="ECO:0000256" key="1">
    <source>
        <dbReference type="SAM" id="SignalP"/>
    </source>
</evidence>
<sequence length="260" mass="29268">MLLSRLVPLALWAFTSEVLCVSVHNWWRVPDNFGNIKELVSSIRVPAGSDPVHTYWEANGFGRGYLGMQRNSNVESRILFSIWDDDHGSVVDLVEKGDNVVVEGFGGEGTGAHAFKVYDWKTEQTVFFKATADVDEARNGSTFAGYFSTDGGETWQLVATFFAEKQPQWLTGPYGFLENFGSDQSELREGYYGNFTMTNTKGETVQVNGFNFDHTEPLHDSDVWEQRDGLEPSNEVYMRIDGPASQGIYPPSNTKNYYDF</sequence>
<dbReference type="AlphaFoldDB" id="A0A0B7MVA1"/>
<keyword evidence="3" id="KW-1185">Reference proteome</keyword>
<keyword evidence="1" id="KW-0732">Signal</keyword>
<feature type="signal peptide" evidence="1">
    <location>
        <begin position="1"/>
        <end position="20"/>
    </location>
</feature>
<protein>
    <submittedName>
        <fullName evidence="2">Uncharacterized protein</fullName>
    </submittedName>
</protein>
<name>A0A0B7MVA1_9FUNG</name>
<accession>A0A0B7MVA1</accession>
<proteinExistence type="predicted"/>
<dbReference type="Proteomes" id="UP000054107">
    <property type="component" value="Unassembled WGS sequence"/>
</dbReference>
<reference evidence="2 3" key="1">
    <citation type="submission" date="2014-09" db="EMBL/GenBank/DDBJ databases">
        <authorList>
            <person name="Ellenberger Sabrina"/>
        </authorList>
    </citation>
    <scope>NUCLEOTIDE SEQUENCE [LARGE SCALE GENOMIC DNA]</scope>
    <source>
        <strain evidence="2 3">CBS 412.66</strain>
    </source>
</reference>
<evidence type="ECO:0000313" key="2">
    <source>
        <dbReference type="EMBL" id="CEP07028.1"/>
    </source>
</evidence>